<feature type="domain" description="Aminoglycoside phosphotransferase" evidence="1">
    <location>
        <begin position="71"/>
        <end position="280"/>
    </location>
</feature>
<keyword evidence="2" id="KW-0808">Transferase</keyword>
<name>A0A4R2HK73_9ACTN</name>
<dbReference type="AlphaFoldDB" id="A0A4R2HK73"/>
<keyword evidence="3" id="KW-1185">Reference proteome</keyword>
<dbReference type="RefSeq" id="WP_132209753.1">
    <property type="nucleotide sequence ID" value="NZ_SLWN01000005.1"/>
</dbReference>
<keyword evidence="2" id="KW-0418">Kinase</keyword>
<sequence>MTRDGNFKKVVRRHAEETGLRYTEALTDLEGLSTRMHHEPVAERLLAHLRDCYGINAVAATKVSVHKTYVFRIDRNDGDPWIARAFPPARPRASVEGDAAILRFLERHDFPAERLAVDDAVSDFDGSAVLVTRLIEGVPLPEGVEKFAIMGDLLGRLHALPFDESVTRPGGASGEDPSREGRPRQDLLAALSFLDAVDTKVAAANRKQFEQLRDQVRTADDGHGLPESLLHGNLLHAPDHAVVSEQRPVAINWKASGRGPRLADFAYLIWGTGHWSPSRLTNEECIDAVVNAYRRHVELTDDELDRLEAVMYIRPLYLVGFGYRRALANGLMFDEWGFIEPPEYFSSTAAATRAAFRG</sequence>
<evidence type="ECO:0000313" key="3">
    <source>
        <dbReference type="Proteomes" id="UP000294508"/>
    </source>
</evidence>
<dbReference type="EMBL" id="SLWN01000005">
    <property type="protein sequence ID" value="TCO30052.1"/>
    <property type="molecule type" value="Genomic_DNA"/>
</dbReference>
<dbReference type="Pfam" id="PF01636">
    <property type="entry name" value="APH"/>
    <property type="match status" value="1"/>
</dbReference>
<comment type="caution">
    <text evidence="2">The sequence shown here is derived from an EMBL/GenBank/DDBJ whole genome shotgun (WGS) entry which is preliminary data.</text>
</comment>
<organism evidence="2 3">
    <name type="scientific">Kribbella steppae</name>
    <dbReference type="NCBI Taxonomy" id="2512223"/>
    <lineage>
        <taxon>Bacteria</taxon>
        <taxon>Bacillati</taxon>
        <taxon>Actinomycetota</taxon>
        <taxon>Actinomycetes</taxon>
        <taxon>Propionibacteriales</taxon>
        <taxon>Kribbellaceae</taxon>
        <taxon>Kribbella</taxon>
    </lineage>
</organism>
<dbReference type="Gene3D" id="3.90.1200.10">
    <property type="match status" value="1"/>
</dbReference>
<dbReference type="GO" id="GO:0016301">
    <property type="term" value="F:kinase activity"/>
    <property type="evidence" value="ECO:0007669"/>
    <property type="project" value="UniProtKB-KW"/>
</dbReference>
<evidence type="ECO:0000313" key="2">
    <source>
        <dbReference type="EMBL" id="TCO30052.1"/>
    </source>
</evidence>
<dbReference type="InterPro" id="IPR002575">
    <property type="entry name" value="Aminoglycoside_PTrfase"/>
</dbReference>
<dbReference type="SUPFAM" id="SSF56112">
    <property type="entry name" value="Protein kinase-like (PK-like)"/>
    <property type="match status" value="1"/>
</dbReference>
<dbReference type="Proteomes" id="UP000294508">
    <property type="component" value="Unassembled WGS sequence"/>
</dbReference>
<reference evidence="2 3" key="1">
    <citation type="journal article" date="2015" name="Stand. Genomic Sci.">
        <title>Genomic Encyclopedia of Bacterial and Archaeal Type Strains, Phase III: the genomes of soil and plant-associated and newly described type strains.</title>
        <authorList>
            <person name="Whitman W.B."/>
            <person name="Woyke T."/>
            <person name="Klenk H.P."/>
            <person name="Zhou Y."/>
            <person name="Lilburn T.G."/>
            <person name="Beck B.J."/>
            <person name="De Vos P."/>
            <person name="Vandamme P."/>
            <person name="Eisen J.A."/>
            <person name="Garrity G."/>
            <person name="Hugenholtz P."/>
            <person name="Kyrpides N.C."/>
        </authorList>
    </citation>
    <scope>NUCLEOTIDE SEQUENCE [LARGE SCALE GENOMIC DNA]</scope>
    <source>
        <strain evidence="2 3">VKM Ac-2572</strain>
    </source>
</reference>
<dbReference type="OrthoDB" id="3812485at2"/>
<gene>
    <name evidence="2" type="ORF">EV652_10545</name>
</gene>
<dbReference type="InterPro" id="IPR011009">
    <property type="entry name" value="Kinase-like_dom_sf"/>
</dbReference>
<proteinExistence type="predicted"/>
<accession>A0A4R2HK73</accession>
<protein>
    <submittedName>
        <fullName evidence="2">Ser/Thr protein kinase RdoA (MazF antagonist)</fullName>
    </submittedName>
</protein>
<evidence type="ECO:0000259" key="1">
    <source>
        <dbReference type="Pfam" id="PF01636"/>
    </source>
</evidence>